<dbReference type="Pfam" id="PF06968">
    <property type="entry name" value="BATS"/>
    <property type="match status" value="1"/>
</dbReference>
<evidence type="ECO:0000256" key="4">
    <source>
        <dbReference type="ARBA" id="ARBA00022723"/>
    </source>
</evidence>
<dbReference type="InterPro" id="IPR034428">
    <property type="entry name" value="ThiH/NoCL/HydG-like"/>
</dbReference>
<name>A0A842HAY5_9BACT</name>
<keyword evidence="9" id="KW-1185">Reference proteome</keyword>
<comment type="cofactor">
    <cofactor evidence="1">
        <name>[4Fe-4S] cluster</name>
        <dbReference type="ChEBI" id="CHEBI:49883"/>
    </cofactor>
</comment>
<keyword evidence="2" id="KW-0004">4Fe-4S</keyword>
<evidence type="ECO:0000256" key="2">
    <source>
        <dbReference type="ARBA" id="ARBA00022485"/>
    </source>
</evidence>
<dbReference type="CDD" id="cd01335">
    <property type="entry name" value="Radical_SAM"/>
    <property type="match status" value="1"/>
</dbReference>
<dbReference type="SFLD" id="SFLDG01081">
    <property type="entry name" value="cleavage_of_the_Ca-Cb_bond_in"/>
    <property type="match status" value="1"/>
</dbReference>
<dbReference type="AlphaFoldDB" id="A0A842HAY5"/>
<evidence type="ECO:0000313" key="8">
    <source>
        <dbReference type="EMBL" id="MBC2593582.1"/>
    </source>
</evidence>
<evidence type="ECO:0000256" key="6">
    <source>
        <dbReference type="ARBA" id="ARBA00023014"/>
    </source>
</evidence>
<gene>
    <name evidence="8" type="primary">thiH</name>
    <name evidence="8" type="ORF">H5P28_04835</name>
</gene>
<dbReference type="PANTHER" id="PTHR43583">
    <property type="entry name" value="2-IMINOACETATE SYNTHASE"/>
    <property type="match status" value="1"/>
</dbReference>
<evidence type="ECO:0000256" key="5">
    <source>
        <dbReference type="ARBA" id="ARBA00023004"/>
    </source>
</evidence>
<dbReference type="InterPro" id="IPR007197">
    <property type="entry name" value="rSAM"/>
</dbReference>
<evidence type="ECO:0000256" key="3">
    <source>
        <dbReference type="ARBA" id="ARBA00022691"/>
    </source>
</evidence>
<dbReference type="InterPro" id="IPR058240">
    <property type="entry name" value="rSAM_sf"/>
</dbReference>
<keyword evidence="8" id="KW-0456">Lyase</keyword>
<evidence type="ECO:0000256" key="1">
    <source>
        <dbReference type="ARBA" id="ARBA00001966"/>
    </source>
</evidence>
<dbReference type="Pfam" id="PF04055">
    <property type="entry name" value="Radical_SAM"/>
    <property type="match status" value="1"/>
</dbReference>
<evidence type="ECO:0000259" key="7">
    <source>
        <dbReference type="SMART" id="SM00876"/>
    </source>
</evidence>
<dbReference type="SUPFAM" id="SSF102114">
    <property type="entry name" value="Radical SAM enzymes"/>
    <property type="match status" value="1"/>
</dbReference>
<dbReference type="Proteomes" id="UP000546464">
    <property type="component" value="Unassembled WGS sequence"/>
</dbReference>
<dbReference type="NCBIfam" id="TIGR02351">
    <property type="entry name" value="thiH"/>
    <property type="match status" value="1"/>
</dbReference>
<dbReference type="SFLD" id="SFLDF00301">
    <property type="entry name" value="2-iminoacetate_synthase_(ThiH)"/>
    <property type="match status" value="1"/>
</dbReference>
<protein>
    <submittedName>
        <fullName evidence="8">2-iminoacetate synthase ThiH</fullName>
        <ecNumber evidence="8">4.1.99.19</ecNumber>
    </submittedName>
</protein>
<feature type="domain" description="Biotin and thiamin synthesis-associated" evidence="7">
    <location>
        <begin position="272"/>
        <end position="386"/>
    </location>
</feature>
<dbReference type="RefSeq" id="WP_185674587.1">
    <property type="nucleotide sequence ID" value="NZ_JACHVB010000014.1"/>
</dbReference>
<proteinExistence type="predicted"/>
<dbReference type="PANTHER" id="PTHR43583:SF1">
    <property type="entry name" value="2-IMINOACETATE SYNTHASE"/>
    <property type="match status" value="1"/>
</dbReference>
<dbReference type="SFLD" id="SFLDG01060">
    <property type="entry name" value="BATS_domain_containing"/>
    <property type="match status" value="1"/>
</dbReference>
<comment type="caution">
    <text evidence="8">The sequence shown here is derived from an EMBL/GenBank/DDBJ whole genome shotgun (WGS) entry which is preliminary data.</text>
</comment>
<dbReference type="InterPro" id="IPR012726">
    <property type="entry name" value="ThiH"/>
</dbReference>
<dbReference type="GO" id="GO:0036355">
    <property type="term" value="F:2-iminoacetate synthase activity"/>
    <property type="evidence" value="ECO:0007669"/>
    <property type="project" value="UniProtKB-EC"/>
</dbReference>
<dbReference type="InterPro" id="IPR010722">
    <property type="entry name" value="BATS_dom"/>
</dbReference>
<dbReference type="SMART" id="SM00876">
    <property type="entry name" value="BATS"/>
    <property type="match status" value="1"/>
</dbReference>
<keyword evidence="3" id="KW-0949">S-adenosyl-L-methionine</keyword>
<dbReference type="GO" id="GO:0005506">
    <property type="term" value="F:iron ion binding"/>
    <property type="evidence" value="ECO:0007669"/>
    <property type="project" value="InterPro"/>
</dbReference>
<dbReference type="InterPro" id="IPR013785">
    <property type="entry name" value="Aldolase_TIM"/>
</dbReference>
<keyword evidence="5" id="KW-0408">Iron</keyword>
<organism evidence="8 9">
    <name type="scientific">Ruficoccus amylovorans</name>
    <dbReference type="NCBI Taxonomy" id="1804625"/>
    <lineage>
        <taxon>Bacteria</taxon>
        <taxon>Pseudomonadati</taxon>
        <taxon>Verrucomicrobiota</taxon>
        <taxon>Opitutia</taxon>
        <taxon>Puniceicoccales</taxon>
        <taxon>Cerasicoccaceae</taxon>
        <taxon>Ruficoccus</taxon>
    </lineage>
</organism>
<dbReference type="EMBL" id="JACHVB010000014">
    <property type="protein sequence ID" value="MBC2593582.1"/>
    <property type="molecule type" value="Genomic_DNA"/>
</dbReference>
<keyword evidence="6" id="KW-0411">Iron-sulfur</keyword>
<sequence>MARPAKYHTPAEAPAGRFSESLQRLPISELAYRSRHGDRDRIAALLRKGRAETLEDFALLTSPEAGEYLEEMAAVSQRLTQRFFGKAIRLFAPLYLSNECVNVCTYCGFSRNNDIPRLTIPVEVAEEQIAKIARQGFRSLLLVAGEHPKYVSNGYVGECIQAGLRHMPSVALELGPMDAADYAPLVQAGAEGLIVYQESYHQSTYESMHKAGPKKYFAWRMDTAERGYEAGFRRLGIGALYGLYDWRHETMAVAAHARHLLKHCWKAQISVSFPRMRPAAGGYQPDPSFIMSDREMVQVICALRMFLPQVGITLSTRERPELRDGLVKLGVTLMSAGSSTEPGGYEHFDEDTWTPEADQPGEQFHIADERPPVEIAAMIRRQGYEAVWKDFDRALVGTDTST</sequence>
<dbReference type="GO" id="GO:0051539">
    <property type="term" value="F:4 iron, 4 sulfur cluster binding"/>
    <property type="evidence" value="ECO:0007669"/>
    <property type="project" value="UniProtKB-KW"/>
</dbReference>
<dbReference type="Gene3D" id="3.20.20.70">
    <property type="entry name" value="Aldolase class I"/>
    <property type="match status" value="1"/>
</dbReference>
<keyword evidence="4" id="KW-0479">Metal-binding</keyword>
<dbReference type="EC" id="4.1.99.19" evidence="8"/>
<accession>A0A842HAY5</accession>
<evidence type="ECO:0000313" key="9">
    <source>
        <dbReference type="Proteomes" id="UP000546464"/>
    </source>
</evidence>
<reference evidence="8 9" key="1">
    <citation type="submission" date="2020-07" db="EMBL/GenBank/DDBJ databases">
        <authorList>
            <person name="Feng X."/>
        </authorList>
    </citation>
    <scope>NUCLEOTIDE SEQUENCE [LARGE SCALE GENOMIC DNA]</scope>
    <source>
        <strain evidence="8 9">JCM31066</strain>
    </source>
</reference>
<dbReference type="SFLD" id="SFLDS00029">
    <property type="entry name" value="Radical_SAM"/>
    <property type="match status" value="1"/>
</dbReference>